<dbReference type="NCBIfam" id="TIGR03696">
    <property type="entry name" value="Rhs_assc_core"/>
    <property type="match status" value="1"/>
</dbReference>
<dbReference type="EMBL" id="WEIK01000023">
    <property type="protein sequence ID" value="MVF51894.1"/>
    <property type="molecule type" value="Genomic_DNA"/>
</dbReference>
<proteinExistence type="predicted"/>
<dbReference type="Proteomes" id="UP000440965">
    <property type="component" value="Unassembled WGS sequence"/>
</dbReference>
<reference evidence="1 2" key="1">
    <citation type="submission" date="2019-10" db="EMBL/GenBank/DDBJ databases">
        <title>XDR Pseudomonas monteilii producing IMP-16 from LCR.</title>
        <authorList>
            <person name="Ballaben A."/>
            <person name="Doi Y."/>
        </authorList>
    </citation>
    <scope>NUCLEOTIDE SEQUENCE [LARGE SCALE GENOMIC DNA]</scope>
    <source>
        <strain evidence="1 2">597/14</strain>
    </source>
</reference>
<dbReference type="InterPro" id="IPR022385">
    <property type="entry name" value="Rhs_assc_core"/>
</dbReference>
<name>A0A6G6V5G3_9PSED</name>
<organism evidence="1 2">
    <name type="scientific">Pseudomonas monteilii</name>
    <dbReference type="NCBI Taxonomy" id="76759"/>
    <lineage>
        <taxon>Bacteria</taxon>
        <taxon>Pseudomonadati</taxon>
        <taxon>Pseudomonadota</taxon>
        <taxon>Gammaproteobacteria</taxon>
        <taxon>Pseudomonadales</taxon>
        <taxon>Pseudomonadaceae</taxon>
        <taxon>Pseudomonas</taxon>
    </lineage>
</organism>
<accession>A0A6G6V5G3</accession>
<evidence type="ECO:0000313" key="1">
    <source>
        <dbReference type="EMBL" id="MVF51894.1"/>
    </source>
</evidence>
<gene>
    <name evidence="1" type="ORF">F9Z43_21790</name>
</gene>
<protein>
    <submittedName>
        <fullName evidence="1">RHS repeat-associated core domain-containing protein</fullName>
    </submittedName>
</protein>
<sequence length="331" mass="37685">MTSTKVKTQMFYQNNHVFNTLHKDSTSLFLRCRTGPLAVLSSARPSPTLLAHDQNHSILTTHSTLETRNINYAPFGYTKSSERGIPAYAGELPDPLCESYLLGKGFRAFSPEINRFKSSDTVPPFEILNYYAYCEDDPINAVDPSGHYKTFRPGSSFDRIRLRYIQTSYSETNYTPSLLNNSRTQKSAKTSLVLMEEIKRQKGLYDYEFSRREQALRQIDEGKWGLRTIDDYGGGYYATRKDLKLKIQVGKSILKELKKRDTNGELRKIKSTIEDLLGHLNYHTSQLNLATLPIGKQSQVLEHISIVSAQIRASANTTEVISRNMGHTFVY</sequence>
<evidence type="ECO:0000313" key="2">
    <source>
        <dbReference type="Proteomes" id="UP000440965"/>
    </source>
</evidence>
<comment type="caution">
    <text evidence="1">The sequence shown here is derived from an EMBL/GenBank/DDBJ whole genome shotgun (WGS) entry which is preliminary data.</text>
</comment>
<dbReference type="AlphaFoldDB" id="A0A6G6V5G3"/>
<dbReference type="Gene3D" id="2.180.10.10">
    <property type="entry name" value="RHS repeat-associated core"/>
    <property type="match status" value="1"/>
</dbReference>